<evidence type="ECO:0000313" key="8">
    <source>
        <dbReference type="EMBL" id="OAY43985.1"/>
    </source>
</evidence>
<feature type="region of interest" description="Disordered" evidence="5">
    <location>
        <begin position="1"/>
        <end position="188"/>
    </location>
</feature>
<dbReference type="Pfam" id="PF13639">
    <property type="entry name" value="zf-RING_2"/>
    <property type="match status" value="1"/>
</dbReference>
<dbReference type="SMART" id="SM00249">
    <property type="entry name" value="PHD"/>
    <property type="match status" value="1"/>
</dbReference>
<dbReference type="PROSITE" id="PS00518">
    <property type="entry name" value="ZF_RING_1"/>
    <property type="match status" value="1"/>
</dbReference>
<comment type="caution">
    <text evidence="8">The sequence shown here is derived from an EMBL/GenBank/DDBJ whole genome shotgun (WGS) entry which is preliminary data.</text>
</comment>
<dbReference type="InterPro" id="IPR058746">
    <property type="entry name" value="Znf_RING-type_Topors"/>
</dbReference>
<evidence type="ECO:0000256" key="4">
    <source>
        <dbReference type="PROSITE-ProRule" id="PRU00175"/>
    </source>
</evidence>
<dbReference type="InterPro" id="IPR017907">
    <property type="entry name" value="Znf_RING_CS"/>
</dbReference>
<accession>A0A2C9VHQ6</accession>
<protein>
    <recommendedName>
        <fullName evidence="10">PHD-type domain-containing protein</fullName>
    </recommendedName>
</protein>
<evidence type="ECO:0000256" key="1">
    <source>
        <dbReference type="ARBA" id="ARBA00022723"/>
    </source>
</evidence>
<dbReference type="OMA" id="CEGCKSS"/>
<feature type="compositionally biased region" description="Acidic residues" evidence="5">
    <location>
        <begin position="103"/>
        <end position="137"/>
    </location>
</feature>
<organism evidence="8 9">
    <name type="scientific">Manihot esculenta</name>
    <name type="common">Cassava</name>
    <name type="synonym">Jatropha manihot</name>
    <dbReference type="NCBI Taxonomy" id="3983"/>
    <lineage>
        <taxon>Eukaryota</taxon>
        <taxon>Viridiplantae</taxon>
        <taxon>Streptophyta</taxon>
        <taxon>Embryophyta</taxon>
        <taxon>Tracheophyta</taxon>
        <taxon>Spermatophyta</taxon>
        <taxon>Magnoliopsida</taxon>
        <taxon>eudicotyledons</taxon>
        <taxon>Gunneridae</taxon>
        <taxon>Pentapetalae</taxon>
        <taxon>rosids</taxon>
        <taxon>fabids</taxon>
        <taxon>Malpighiales</taxon>
        <taxon>Euphorbiaceae</taxon>
        <taxon>Crotonoideae</taxon>
        <taxon>Manihoteae</taxon>
        <taxon>Manihot</taxon>
    </lineage>
</organism>
<dbReference type="InterPro" id="IPR011011">
    <property type="entry name" value="Znf_FYVE_PHD"/>
</dbReference>
<evidence type="ECO:0000259" key="7">
    <source>
        <dbReference type="PROSITE" id="PS50089"/>
    </source>
</evidence>
<evidence type="ECO:0000259" key="6">
    <source>
        <dbReference type="PROSITE" id="PS50016"/>
    </source>
</evidence>
<dbReference type="Proteomes" id="UP000091857">
    <property type="component" value="Chromosome 8"/>
</dbReference>
<evidence type="ECO:0000256" key="2">
    <source>
        <dbReference type="ARBA" id="ARBA00022771"/>
    </source>
</evidence>
<dbReference type="PROSITE" id="PS50016">
    <property type="entry name" value="ZF_PHD_2"/>
    <property type="match status" value="1"/>
</dbReference>
<dbReference type="PROSITE" id="PS50089">
    <property type="entry name" value="ZF_RING_2"/>
    <property type="match status" value="1"/>
</dbReference>
<name>A0A2C9VHQ6_MANES</name>
<dbReference type="SMART" id="SM00184">
    <property type="entry name" value="RING"/>
    <property type="match status" value="1"/>
</dbReference>
<feature type="compositionally biased region" description="Acidic residues" evidence="5">
    <location>
        <begin position="26"/>
        <end position="44"/>
    </location>
</feature>
<evidence type="ECO:0000256" key="3">
    <source>
        <dbReference type="ARBA" id="ARBA00022833"/>
    </source>
</evidence>
<evidence type="ECO:0008006" key="10">
    <source>
        <dbReference type="Google" id="ProtNLM"/>
    </source>
</evidence>
<dbReference type="InterPro" id="IPR001841">
    <property type="entry name" value="Znf_RING"/>
</dbReference>
<proteinExistence type="predicted"/>
<keyword evidence="9" id="KW-1185">Reference proteome</keyword>
<feature type="compositionally biased region" description="Basic residues" evidence="5">
    <location>
        <begin position="1"/>
        <end position="17"/>
    </location>
</feature>
<dbReference type="PANTHER" id="PTHR47177">
    <property type="entry name" value="F18C1.6 PROTEIN"/>
    <property type="match status" value="1"/>
</dbReference>
<dbReference type="EMBL" id="CM004394">
    <property type="protein sequence ID" value="OAY43985.1"/>
    <property type="molecule type" value="Genomic_DNA"/>
</dbReference>
<dbReference type="Pfam" id="PF00628">
    <property type="entry name" value="PHD"/>
    <property type="match status" value="1"/>
</dbReference>
<dbReference type="Gramene" id="Manes.08G113500.1.v8.1">
    <property type="protein sequence ID" value="Manes.08G113500.1.v8.1.CDS"/>
    <property type="gene ID" value="Manes.08G113500.v8.1"/>
</dbReference>
<dbReference type="CDD" id="cd16574">
    <property type="entry name" value="RING-HC_Topors"/>
    <property type="match status" value="1"/>
</dbReference>
<evidence type="ECO:0000313" key="9">
    <source>
        <dbReference type="Proteomes" id="UP000091857"/>
    </source>
</evidence>
<gene>
    <name evidence="8" type="ORF">MANES_08G113500v8</name>
</gene>
<dbReference type="OrthoDB" id="365379at2759"/>
<dbReference type="STRING" id="3983.A0A2C9VHQ6"/>
<dbReference type="InterPro" id="IPR013083">
    <property type="entry name" value="Znf_RING/FYVE/PHD"/>
</dbReference>
<dbReference type="SUPFAM" id="SSF57850">
    <property type="entry name" value="RING/U-box"/>
    <property type="match status" value="1"/>
</dbReference>
<dbReference type="PANTHER" id="PTHR47177:SF3">
    <property type="entry name" value="F18C1.6 PROTEIN"/>
    <property type="match status" value="1"/>
</dbReference>
<feature type="region of interest" description="Disordered" evidence="5">
    <location>
        <begin position="559"/>
        <end position="588"/>
    </location>
</feature>
<dbReference type="GO" id="GO:0008270">
    <property type="term" value="F:zinc ion binding"/>
    <property type="evidence" value="ECO:0007669"/>
    <property type="project" value="UniProtKB-KW"/>
</dbReference>
<feature type="compositionally biased region" description="Low complexity" evidence="5">
    <location>
        <begin position="46"/>
        <end position="63"/>
    </location>
</feature>
<keyword evidence="1" id="KW-0479">Metal-binding</keyword>
<feature type="region of interest" description="Disordered" evidence="5">
    <location>
        <begin position="209"/>
        <end position="234"/>
    </location>
</feature>
<dbReference type="InterPro" id="IPR001965">
    <property type="entry name" value="Znf_PHD"/>
</dbReference>
<dbReference type="AlphaFoldDB" id="A0A2C9VHQ6"/>
<reference evidence="9" key="1">
    <citation type="journal article" date="2016" name="Nat. Biotechnol.">
        <title>Sequencing wild and cultivated cassava and related species reveals extensive interspecific hybridization and genetic diversity.</title>
        <authorList>
            <person name="Bredeson J.V."/>
            <person name="Lyons J.B."/>
            <person name="Prochnik S.E."/>
            <person name="Wu G.A."/>
            <person name="Ha C.M."/>
            <person name="Edsinger-Gonzales E."/>
            <person name="Grimwood J."/>
            <person name="Schmutz J."/>
            <person name="Rabbi I.Y."/>
            <person name="Egesi C."/>
            <person name="Nauluvula P."/>
            <person name="Lebot V."/>
            <person name="Ndunguru J."/>
            <person name="Mkamilo G."/>
            <person name="Bart R.S."/>
            <person name="Setter T.L."/>
            <person name="Gleadow R.M."/>
            <person name="Kulakow P."/>
            <person name="Ferguson M.E."/>
            <person name="Rounsley S."/>
            <person name="Rokhsar D.S."/>
        </authorList>
    </citation>
    <scope>NUCLEOTIDE SEQUENCE [LARGE SCALE GENOMIC DNA]</scope>
    <source>
        <strain evidence="9">cv. AM560-2</strain>
    </source>
</reference>
<dbReference type="SUPFAM" id="SSF57903">
    <property type="entry name" value="FYVE/PHD zinc finger"/>
    <property type="match status" value="1"/>
</dbReference>
<evidence type="ECO:0000256" key="5">
    <source>
        <dbReference type="SAM" id="MobiDB-lite"/>
    </source>
</evidence>
<feature type="compositionally biased region" description="Basic residues" evidence="5">
    <location>
        <begin position="141"/>
        <end position="188"/>
    </location>
</feature>
<keyword evidence="2 4" id="KW-0863">Zinc-finger</keyword>
<dbReference type="InterPro" id="IPR019787">
    <property type="entry name" value="Znf_PHD-finger"/>
</dbReference>
<keyword evidence="3" id="KW-0862">Zinc</keyword>
<dbReference type="Gene3D" id="3.30.40.10">
    <property type="entry name" value="Zinc/RING finger domain, C3HC4 (zinc finger)"/>
    <property type="match status" value="2"/>
</dbReference>
<feature type="domain" description="PHD-type" evidence="6">
    <location>
        <begin position="398"/>
        <end position="447"/>
    </location>
</feature>
<sequence>MGRGGKVNHKRNFKNRARSKDKGSDDSDEDYVVEVEENATDGDSGDSGNSIDDYASEESFASFVEEEEEEKEFRVGSKNSKGSQPNGNTGCKTSRKRKRLSYEEEDEDYVHEEEDDDEDDDEFTPDEDDDFLDEDEELTAKKKSNNMRVGKRRIEKRGSRRGPKKQRKSRVSKKPSVKKGTKKRRLRKKERCEYDDEYDVDFVDDSAIVKEKSSENSNVRKRRNTMYSDSDFMPSGSSDYEFTISEEEREQVREASKLYGELKTSLRGSSSIKKLQEIGDLCEQGKSIARKGKEKVKEVRTEVGKQVCGICLSEEDKRRLRGTLNCCDHYFCFTCIMEWSKVESRCPLCKQRFTTITKNGRTAVGVDLRNMVVEVPKRDQVYQPSEEEIRNFIDPYENVICTECHEGGDDGLMLLCDLCDSPAHTYCVGLGRQVPEGNWYCDGCRPVALGSSSSQTQELLPNQRTTSNTFNGSSPVSNNGDGLDCSLELSPCLAFSQVVGNLSSPRFSSGDVQAASPVSGAGAPTLSMRRHIHRRIQNILSVSRMYNIANRADGISAANLHSDSSMTQTDQCRETSIQNSRTQEMGSLQRASHDVRLQDQPSSSLQNGDHFAIRSSQLRTQAVDDPTVTTTERSVNLTLWPELTGMNSVSGHEQFHQCNSRPGIVSEVNPVPHKAREECQFYVVKEQLQSMVKSHLRSLSQGVELGHDTFKEIARSSTHTILAGCGLEHKRSEVQFMPLPSICTHVERVAAGQTSIMKGLCSSCFDSFVRDVVKRIMDTRLPQWLSLRL</sequence>
<feature type="domain" description="RING-type" evidence="7">
    <location>
        <begin position="308"/>
        <end position="350"/>
    </location>
</feature>
<feature type="compositionally biased region" description="Polar residues" evidence="5">
    <location>
        <begin position="77"/>
        <end position="92"/>
    </location>
</feature>